<name>A0A3E0TSV2_9GAMM</name>
<proteinExistence type="predicted"/>
<comment type="caution">
    <text evidence="4">The sequence shown here is derived from an EMBL/GenBank/DDBJ whole genome shotgun (WGS) entry which is preliminary data.</text>
</comment>
<protein>
    <submittedName>
        <fullName evidence="4">DUF4174 domain-containing protein</fullName>
    </submittedName>
</protein>
<dbReference type="InterPro" id="IPR025232">
    <property type="entry name" value="DUF4174"/>
</dbReference>
<feature type="chain" id="PRO_5017598295" evidence="2">
    <location>
        <begin position="23"/>
        <end position="184"/>
    </location>
</feature>
<sequence>MHTKPFITVILLSALAIAFASANIISFASFAQSPKSAPSKSISPSSSPKHLDKEAIKLSDFIWEKRLVLIHSNAQPPLMPFMRALDYESLAERKLDVYALINQEAFQLFPNAVMRRTPQLDRLLKQTFHTSQQDKNSQLNNKALLIGLDGSVKAQYSIGELDYRVISKVIDGMPMRRAELSYSR</sequence>
<evidence type="ECO:0000313" key="5">
    <source>
        <dbReference type="Proteomes" id="UP000256478"/>
    </source>
</evidence>
<evidence type="ECO:0000256" key="2">
    <source>
        <dbReference type="SAM" id="SignalP"/>
    </source>
</evidence>
<evidence type="ECO:0000313" key="4">
    <source>
        <dbReference type="EMBL" id="REL27618.1"/>
    </source>
</evidence>
<evidence type="ECO:0000259" key="3">
    <source>
        <dbReference type="Pfam" id="PF13778"/>
    </source>
</evidence>
<dbReference type="AlphaFoldDB" id="A0A3E0TSV2"/>
<dbReference type="EMBL" id="QUOU01000001">
    <property type="protein sequence ID" value="REL27618.1"/>
    <property type="molecule type" value="Genomic_DNA"/>
</dbReference>
<dbReference type="RefSeq" id="WP_116008691.1">
    <property type="nucleotide sequence ID" value="NZ_QUOU01000001.1"/>
</dbReference>
<evidence type="ECO:0000256" key="1">
    <source>
        <dbReference type="ARBA" id="ARBA00022729"/>
    </source>
</evidence>
<dbReference type="OrthoDB" id="5893017at2"/>
<reference evidence="4 5" key="1">
    <citation type="submission" date="2018-08" db="EMBL/GenBank/DDBJ databases">
        <title>Thalassotalea euphylliae genome.</title>
        <authorList>
            <person name="Summers S."/>
            <person name="Rice S.A."/>
            <person name="Freckelton M.L."/>
            <person name="Nedved B.T."/>
            <person name="Hadfield M.G."/>
        </authorList>
    </citation>
    <scope>NUCLEOTIDE SEQUENCE [LARGE SCALE GENOMIC DNA]</scope>
    <source>
        <strain evidence="4 5">H1</strain>
    </source>
</reference>
<feature type="domain" description="DUF4174" evidence="3">
    <location>
        <begin position="58"/>
        <end position="179"/>
    </location>
</feature>
<dbReference type="Pfam" id="PF13778">
    <property type="entry name" value="DUF4174"/>
    <property type="match status" value="1"/>
</dbReference>
<organism evidence="4 5">
    <name type="scientific">Thalassotalea euphylliae</name>
    <dbReference type="NCBI Taxonomy" id="1655234"/>
    <lineage>
        <taxon>Bacteria</taxon>
        <taxon>Pseudomonadati</taxon>
        <taxon>Pseudomonadota</taxon>
        <taxon>Gammaproteobacteria</taxon>
        <taxon>Alteromonadales</taxon>
        <taxon>Colwelliaceae</taxon>
        <taxon>Thalassotalea</taxon>
    </lineage>
</organism>
<dbReference type="Proteomes" id="UP000256478">
    <property type="component" value="Unassembled WGS sequence"/>
</dbReference>
<feature type="signal peptide" evidence="2">
    <location>
        <begin position="1"/>
        <end position="22"/>
    </location>
</feature>
<keyword evidence="1 2" id="KW-0732">Signal</keyword>
<gene>
    <name evidence="4" type="ORF">DXX93_14345</name>
</gene>
<accession>A0A3E0TSV2</accession>